<name>T1PLW9_MUSDO</name>
<evidence type="ECO:0000256" key="1">
    <source>
        <dbReference type="SAM" id="MobiDB-lite"/>
    </source>
</evidence>
<protein>
    <submittedName>
        <fullName evidence="2">CorA-like Mg2+ transporter protein</fullName>
    </submittedName>
</protein>
<evidence type="ECO:0000313" key="2">
    <source>
        <dbReference type="EMBL" id="AFP63679.1"/>
    </source>
</evidence>
<proteinExistence type="evidence at transcript level"/>
<reference evidence="2" key="1">
    <citation type="submission" date="2012-08" db="EMBL/GenBank/DDBJ databases">
        <title>Transcriptome of adult Musca domestica launches a platform for comparative house fly gene expression and characterization of differential gene expression among resistant and susceptible house flies.</title>
        <authorList>
            <person name="Liu N."/>
            <person name="Zhang L."/>
            <person name="Li M."/>
            <person name="Reid W."/>
        </authorList>
    </citation>
    <scope>NUCLEOTIDE SEQUENCE</scope>
    <source>
        <strain evidence="2">ALHF</strain>
        <tissue evidence="2">Whole body</tissue>
    </source>
</reference>
<sequence>MLYDKSFRNAMIQDVLQFKKQLLRLRKILQETETLNPFENDNGQLFTSCGLDSKLLDDIDLASLTSSTTDDPVQELSDLRRQVVYLQGQVDDRDRTIRLQKNLIEQLEAEKHKTAPTSVEAPKECVTTATQTERTRPLSIGMEGLSRLQQFGEQKK</sequence>
<feature type="region of interest" description="Disordered" evidence="1">
    <location>
        <begin position="112"/>
        <end position="134"/>
    </location>
</feature>
<dbReference type="AlphaFoldDB" id="T1PLW9"/>
<dbReference type="VEuPathDB" id="VectorBase:MDOA014188"/>
<organism evidence="2">
    <name type="scientific">Musca domestica</name>
    <name type="common">House fly</name>
    <dbReference type="NCBI Taxonomy" id="7370"/>
    <lineage>
        <taxon>Eukaryota</taxon>
        <taxon>Metazoa</taxon>
        <taxon>Ecdysozoa</taxon>
        <taxon>Arthropoda</taxon>
        <taxon>Hexapoda</taxon>
        <taxon>Insecta</taxon>
        <taxon>Pterygota</taxon>
        <taxon>Neoptera</taxon>
        <taxon>Endopterygota</taxon>
        <taxon>Diptera</taxon>
        <taxon>Brachycera</taxon>
        <taxon>Muscomorpha</taxon>
        <taxon>Muscoidea</taxon>
        <taxon>Muscidae</taxon>
        <taxon>Musca</taxon>
    </lineage>
</organism>
<dbReference type="VEuPathDB" id="VectorBase:MDOMA2_000011"/>
<dbReference type="EMBL" id="KA649050">
    <property type="protein sequence ID" value="AFP63679.1"/>
    <property type="molecule type" value="mRNA"/>
</dbReference>
<accession>T1PLW9</accession>